<dbReference type="CDD" id="cd11567">
    <property type="entry name" value="YciH_like"/>
    <property type="match status" value="1"/>
</dbReference>
<dbReference type="SUPFAM" id="SSF55159">
    <property type="entry name" value="eIF1-like"/>
    <property type="match status" value="1"/>
</dbReference>
<dbReference type="STRING" id="28122.SAMN02745108_02780"/>
<protein>
    <submittedName>
        <fullName evidence="5 6">Translation initiation factor 1</fullName>
    </submittedName>
</protein>
<dbReference type="Proteomes" id="UP000190449">
    <property type="component" value="Unassembled WGS sequence"/>
</dbReference>
<evidence type="ECO:0000259" key="4">
    <source>
        <dbReference type="PROSITE" id="PS50296"/>
    </source>
</evidence>
<dbReference type="EMBL" id="FRAW01000007">
    <property type="protein sequence ID" value="SHK46520.1"/>
    <property type="molecule type" value="Genomic_DNA"/>
</dbReference>
<evidence type="ECO:0000313" key="6">
    <source>
        <dbReference type="EMBL" id="SKA17349.1"/>
    </source>
</evidence>
<dbReference type="GO" id="GO:0003729">
    <property type="term" value="F:mRNA binding"/>
    <property type="evidence" value="ECO:0007669"/>
    <property type="project" value="TreeGrafter"/>
</dbReference>
<evidence type="ECO:0000256" key="3">
    <source>
        <dbReference type="ARBA" id="ARBA00022917"/>
    </source>
</evidence>
<dbReference type="EMBL" id="FUWU01000081">
    <property type="protein sequence ID" value="SKA17349.1"/>
    <property type="molecule type" value="Genomic_DNA"/>
</dbReference>
<dbReference type="Pfam" id="PF01253">
    <property type="entry name" value="SUI1"/>
    <property type="match status" value="1"/>
</dbReference>
<dbReference type="InterPro" id="IPR050318">
    <property type="entry name" value="DENR/SUI1_TIF"/>
</dbReference>
<reference evidence="7" key="2">
    <citation type="submission" date="2016-11" db="EMBL/GenBank/DDBJ databases">
        <authorList>
            <person name="Varghese N."/>
            <person name="Submissions S."/>
        </authorList>
    </citation>
    <scope>NUCLEOTIDE SEQUENCE [LARGE SCALE GENOMIC DNA]</scope>
    <source>
        <strain evidence="7">UWOS</strain>
    </source>
</reference>
<dbReference type="PROSITE" id="PS50296">
    <property type="entry name" value="SUI1"/>
    <property type="match status" value="1"/>
</dbReference>
<dbReference type="GO" id="GO:0006417">
    <property type="term" value="P:regulation of translation"/>
    <property type="evidence" value="ECO:0007669"/>
    <property type="project" value="UniProtKB-KW"/>
</dbReference>
<evidence type="ECO:0000313" key="5">
    <source>
        <dbReference type="EMBL" id="SHK46520.1"/>
    </source>
</evidence>
<dbReference type="GO" id="GO:0002188">
    <property type="term" value="P:translation reinitiation"/>
    <property type="evidence" value="ECO:0007669"/>
    <property type="project" value="TreeGrafter"/>
</dbReference>
<keyword evidence="5" id="KW-0396">Initiation factor</keyword>
<accession>A0A1T4RN04</accession>
<dbReference type="Proteomes" id="UP000184275">
    <property type="component" value="Unassembled WGS sequence"/>
</dbReference>
<dbReference type="RefSeq" id="WP_073303146.1">
    <property type="nucleotide sequence ID" value="NZ_FRAW01000007.1"/>
</dbReference>
<organism evidence="5 7">
    <name type="scientific">Fibrobacter intestinalis</name>
    <dbReference type="NCBI Taxonomy" id="28122"/>
    <lineage>
        <taxon>Bacteria</taxon>
        <taxon>Pseudomonadati</taxon>
        <taxon>Fibrobacterota</taxon>
        <taxon>Fibrobacteria</taxon>
        <taxon>Fibrobacterales</taxon>
        <taxon>Fibrobacteraceae</taxon>
        <taxon>Fibrobacter</taxon>
    </lineage>
</organism>
<evidence type="ECO:0000256" key="2">
    <source>
        <dbReference type="ARBA" id="ARBA00022845"/>
    </source>
</evidence>
<gene>
    <name evidence="6" type="ORF">SAMN02745108_02780</name>
    <name evidence="5" type="ORF">SAMN05720469_1074</name>
</gene>
<reference evidence="6 8" key="3">
    <citation type="submission" date="2017-02" db="EMBL/GenBank/DDBJ databases">
        <authorList>
            <person name="Peterson S.W."/>
        </authorList>
    </citation>
    <scope>NUCLEOTIDE SEQUENCE [LARGE SCALE GENOMIC DNA]</scope>
    <source>
        <strain evidence="6 8">ATCC 43854</strain>
    </source>
</reference>
<evidence type="ECO:0000256" key="1">
    <source>
        <dbReference type="ARBA" id="ARBA00005422"/>
    </source>
</evidence>
<dbReference type="InterPro" id="IPR001950">
    <property type="entry name" value="SUI1"/>
</dbReference>
<dbReference type="PIRSF" id="PIRSF037511">
    <property type="entry name" value="Transl_init_SUI1_pro"/>
    <property type="match status" value="1"/>
</dbReference>
<keyword evidence="7" id="KW-1185">Reference proteome</keyword>
<dbReference type="GO" id="GO:0003743">
    <property type="term" value="F:translation initiation factor activity"/>
    <property type="evidence" value="ECO:0007669"/>
    <property type="project" value="UniProtKB-KW"/>
</dbReference>
<name>A0A1M6SPF7_9BACT</name>
<sequence length="107" mass="11627">MNDERSTLVYVSGQGRIEQPKQQPVRPKTDGVVRIALKRLGGNKMVSVVSGLDLEEAEMSSLARDLKRKCGTGGTAKNFQIEIQGDKRGVLQAELEKRGFTVKLAGG</sequence>
<keyword evidence="2" id="KW-0810">Translation regulation</keyword>
<dbReference type="PANTHER" id="PTHR12789">
    <property type="entry name" value="DENSITY-REGULATED PROTEIN HOMOLOG"/>
    <property type="match status" value="1"/>
</dbReference>
<dbReference type="InterPro" id="IPR005872">
    <property type="entry name" value="SUI1_arc_bac"/>
</dbReference>
<dbReference type="GO" id="GO:0001731">
    <property type="term" value="P:formation of translation preinitiation complex"/>
    <property type="evidence" value="ECO:0007669"/>
    <property type="project" value="TreeGrafter"/>
</dbReference>
<reference evidence="5" key="1">
    <citation type="submission" date="2016-11" db="EMBL/GenBank/DDBJ databases">
        <authorList>
            <person name="Jaros S."/>
            <person name="Januszkiewicz K."/>
            <person name="Wedrychowicz H."/>
        </authorList>
    </citation>
    <scope>NUCLEOTIDE SEQUENCE [LARGE SCALE GENOMIC DNA]</scope>
    <source>
        <strain evidence="5">UWOS</strain>
    </source>
</reference>
<dbReference type="PANTHER" id="PTHR12789:SF0">
    <property type="entry name" value="DENSITY-REGULATED PROTEIN"/>
    <property type="match status" value="1"/>
</dbReference>
<comment type="similarity">
    <text evidence="1">Belongs to the SUI1 family.</text>
</comment>
<proteinExistence type="inferred from homology"/>
<evidence type="ECO:0000313" key="8">
    <source>
        <dbReference type="Proteomes" id="UP000190449"/>
    </source>
</evidence>
<evidence type="ECO:0000313" key="7">
    <source>
        <dbReference type="Proteomes" id="UP000184275"/>
    </source>
</evidence>
<dbReference type="Gene3D" id="3.30.780.10">
    <property type="entry name" value="SUI1-like domain"/>
    <property type="match status" value="1"/>
</dbReference>
<accession>A0A1M6SPF7</accession>
<feature type="domain" description="SUI1" evidence="4">
    <location>
        <begin position="33"/>
        <end position="99"/>
    </location>
</feature>
<dbReference type="AlphaFoldDB" id="A0A1M6SPF7"/>
<keyword evidence="3" id="KW-0648">Protein biosynthesis</keyword>
<dbReference type="InterPro" id="IPR036877">
    <property type="entry name" value="SUI1_dom_sf"/>
</dbReference>